<dbReference type="Pfam" id="PF13520">
    <property type="entry name" value="AA_permease_2"/>
    <property type="match status" value="1"/>
</dbReference>
<gene>
    <name evidence="8" type="primary">gadC</name>
    <name evidence="8" type="ORF">Pan216_33350</name>
</gene>
<dbReference type="Proteomes" id="UP000317093">
    <property type="component" value="Chromosome"/>
</dbReference>
<evidence type="ECO:0000256" key="7">
    <source>
        <dbReference type="SAM" id="Phobius"/>
    </source>
</evidence>
<evidence type="ECO:0000313" key="9">
    <source>
        <dbReference type="Proteomes" id="UP000317093"/>
    </source>
</evidence>
<accession>A0A518B670</accession>
<evidence type="ECO:0000256" key="4">
    <source>
        <dbReference type="ARBA" id="ARBA00022692"/>
    </source>
</evidence>
<feature type="transmembrane region" description="Helical" evidence="7">
    <location>
        <begin position="356"/>
        <end position="374"/>
    </location>
</feature>
<feature type="transmembrane region" description="Helical" evidence="7">
    <location>
        <begin position="120"/>
        <end position="139"/>
    </location>
</feature>
<evidence type="ECO:0000256" key="5">
    <source>
        <dbReference type="ARBA" id="ARBA00022989"/>
    </source>
</evidence>
<feature type="transmembrane region" description="Helical" evidence="7">
    <location>
        <begin position="145"/>
        <end position="165"/>
    </location>
</feature>
<feature type="transmembrane region" description="Helical" evidence="7">
    <location>
        <begin position="304"/>
        <end position="325"/>
    </location>
</feature>
<keyword evidence="2" id="KW-0813">Transport</keyword>
<evidence type="ECO:0000256" key="1">
    <source>
        <dbReference type="ARBA" id="ARBA00004651"/>
    </source>
</evidence>
<feature type="transmembrane region" description="Helical" evidence="7">
    <location>
        <begin position="172"/>
        <end position="198"/>
    </location>
</feature>
<dbReference type="KEGG" id="knv:Pan216_33350"/>
<keyword evidence="5 7" id="KW-1133">Transmembrane helix</keyword>
<keyword evidence="4 7" id="KW-0812">Transmembrane</keyword>
<dbReference type="GO" id="GO:0022857">
    <property type="term" value="F:transmembrane transporter activity"/>
    <property type="evidence" value="ECO:0007669"/>
    <property type="project" value="InterPro"/>
</dbReference>
<dbReference type="PANTHER" id="PTHR42770:SF15">
    <property type="entry name" value="GLUTAMATE_GAMMA-AMINOBUTYRATE ANTIPORTER-RELATED"/>
    <property type="match status" value="1"/>
</dbReference>
<keyword evidence="6 7" id="KW-0472">Membrane</keyword>
<dbReference type="AlphaFoldDB" id="A0A518B670"/>
<feature type="transmembrane region" description="Helical" evidence="7">
    <location>
        <begin position="424"/>
        <end position="446"/>
    </location>
</feature>
<evidence type="ECO:0000313" key="8">
    <source>
        <dbReference type="EMBL" id="QDU62468.1"/>
    </source>
</evidence>
<feature type="transmembrane region" description="Helical" evidence="7">
    <location>
        <begin position="380"/>
        <end position="404"/>
    </location>
</feature>
<keyword evidence="9" id="KW-1185">Reference proteome</keyword>
<dbReference type="PIRSF" id="PIRSF006060">
    <property type="entry name" value="AA_transporter"/>
    <property type="match status" value="1"/>
</dbReference>
<evidence type="ECO:0000256" key="2">
    <source>
        <dbReference type="ARBA" id="ARBA00022448"/>
    </source>
</evidence>
<name>A0A518B670_9BACT</name>
<dbReference type="InterPro" id="IPR050367">
    <property type="entry name" value="APC_superfamily"/>
</dbReference>
<dbReference type="EMBL" id="CP036279">
    <property type="protein sequence ID" value="QDU62468.1"/>
    <property type="molecule type" value="Genomic_DNA"/>
</dbReference>
<comment type="subcellular location">
    <subcellularLocation>
        <location evidence="1">Cell membrane</location>
        <topology evidence="1">Multi-pass membrane protein</topology>
    </subcellularLocation>
</comment>
<reference evidence="8 9" key="1">
    <citation type="submission" date="2019-02" db="EMBL/GenBank/DDBJ databases">
        <title>Deep-cultivation of Planctomycetes and their phenomic and genomic characterization uncovers novel biology.</title>
        <authorList>
            <person name="Wiegand S."/>
            <person name="Jogler M."/>
            <person name="Boedeker C."/>
            <person name="Pinto D."/>
            <person name="Vollmers J."/>
            <person name="Rivas-Marin E."/>
            <person name="Kohn T."/>
            <person name="Peeters S.H."/>
            <person name="Heuer A."/>
            <person name="Rast P."/>
            <person name="Oberbeckmann S."/>
            <person name="Bunk B."/>
            <person name="Jeske O."/>
            <person name="Meyerdierks A."/>
            <person name="Storesund J.E."/>
            <person name="Kallscheuer N."/>
            <person name="Luecker S."/>
            <person name="Lage O.M."/>
            <person name="Pohl T."/>
            <person name="Merkel B.J."/>
            <person name="Hornburger P."/>
            <person name="Mueller R.-W."/>
            <person name="Bruemmer F."/>
            <person name="Labrenz M."/>
            <person name="Spormann A.M."/>
            <person name="Op den Camp H."/>
            <person name="Overmann J."/>
            <person name="Amann R."/>
            <person name="Jetten M.S.M."/>
            <person name="Mascher T."/>
            <person name="Medema M.H."/>
            <person name="Devos D.P."/>
            <person name="Kaster A.-K."/>
            <person name="Ovreas L."/>
            <person name="Rohde M."/>
            <person name="Galperin M.Y."/>
            <person name="Jogler C."/>
        </authorList>
    </citation>
    <scope>NUCLEOTIDE SEQUENCE [LARGE SCALE GENOMIC DNA]</scope>
    <source>
        <strain evidence="8 9">Pan216</strain>
    </source>
</reference>
<dbReference type="GO" id="GO:0005886">
    <property type="term" value="C:plasma membrane"/>
    <property type="evidence" value="ECO:0007669"/>
    <property type="project" value="UniProtKB-SubCell"/>
</dbReference>
<feature type="transmembrane region" description="Helical" evidence="7">
    <location>
        <begin position="58"/>
        <end position="82"/>
    </location>
</feature>
<dbReference type="InterPro" id="IPR002293">
    <property type="entry name" value="AA/rel_permease1"/>
</dbReference>
<keyword evidence="3" id="KW-1003">Cell membrane</keyword>
<dbReference type="PANTHER" id="PTHR42770">
    <property type="entry name" value="AMINO ACID TRANSPORTER-RELATED"/>
    <property type="match status" value="1"/>
</dbReference>
<dbReference type="OrthoDB" id="3181223at2"/>
<evidence type="ECO:0000256" key="3">
    <source>
        <dbReference type="ARBA" id="ARBA00022475"/>
    </source>
</evidence>
<dbReference type="Gene3D" id="1.20.1740.10">
    <property type="entry name" value="Amino acid/polyamine transporter I"/>
    <property type="match status" value="1"/>
</dbReference>
<protein>
    <submittedName>
        <fullName evidence="8">Glutamate/gamma-aminobutyrate antiporter</fullName>
    </submittedName>
</protein>
<proteinExistence type="predicted"/>
<feature type="transmembrane region" description="Helical" evidence="7">
    <location>
        <begin position="255"/>
        <end position="277"/>
    </location>
</feature>
<evidence type="ECO:0000256" key="6">
    <source>
        <dbReference type="ARBA" id="ARBA00023136"/>
    </source>
</evidence>
<feature type="transmembrane region" description="Helical" evidence="7">
    <location>
        <begin position="458"/>
        <end position="480"/>
    </location>
</feature>
<sequence>MRWAVFWPSATDGKDGPANVEANSEPSEHRPHLGVASLVLITVAAIDSIRNLPAIAEYGLAAVTFILAGALFFLIPTALVSAELASGWPQRGGIYVWVREAFGERMGFVAAWLQWVHNVPWYPSVLTFMAATFGYVVGLDFATRPGLTVAFILAVLWSTTIANLFGMRISGLISSVGAMVGTILPSLVIVGLGAYWVLRGEPLQMKLGFDELIPETNLGNLVFFSTVALGMAGIELSANHAREVKQPRTSYPRAILVATLIIGLTYILIALAIASVVPKQKLSIVTGLMQAIESLLGSVEATAYVPWIAAMIVAGTFALFSTQLFGPLKAMMVVSHDGSLPAFFGRVNRHGAPRNLLLTQAVLASLICLVFAVLPNESTVFFVMGDLAAMLYLVMYLLMFASVVRLRWSRPDVERPYKIPGGSVGLIAITGAGMLCSFFVLGISLVPPEQIDVGSHAIYVGILVGGLVAFLLPPFVIYAFTARSGVGPITSMVETSD</sequence>
<organism evidence="8 9">
    <name type="scientific">Kolteria novifilia</name>
    <dbReference type="NCBI Taxonomy" id="2527975"/>
    <lineage>
        <taxon>Bacteria</taxon>
        <taxon>Pseudomonadati</taxon>
        <taxon>Planctomycetota</taxon>
        <taxon>Planctomycetia</taxon>
        <taxon>Kolteriales</taxon>
        <taxon>Kolteriaceae</taxon>
        <taxon>Kolteria</taxon>
    </lineage>
</organism>